<geneLocation type="plasmid" evidence="3 4">
    <name>pPSMK1</name>
</geneLocation>
<dbReference type="RefSeq" id="WP_014438601.1">
    <property type="nucleotide sequence ID" value="NC_017081.1"/>
</dbReference>
<keyword evidence="4" id="KW-1185">Reference proteome</keyword>
<sequence length="129" mass="13220">MVLYTALFCACPTVAASMDVAKPVAQESCHGHGNSKQPGTSNQPGDTPQPHDHGGTCDCSGVAGVLQAPAAPTVAVPLPLPLPPVVASLLDRLLEEPPAEVVVTEDLNENQRPPGAGGSLLRQRCALNL</sequence>
<feature type="signal peptide" evidence="2">
    <location>
        <begin position="1"/>
        <end position="15"/>
    </location>
</feature>
<feature type="compositionally biased region" description="Polar residues" evidence="1">
    <location>
        <begin position="34"/>
        <end position="46"/>
    </location>
</feature>
<feature type="chain" id="PRO_5012587630" description="Secreted protein" evidence="2">
    <location>
        <begin position="16"/>
        <end position="129"/>
    </location>
</feature>
<dbReference type="HOGENOM" id="CLU_1946788_0_0_0"/>
<keyword evidence="2" id="KW-0732">Signal</keyword>
<feature type="region of interest" description="Disordered" evidence="1">
    <location>
        <begin position="24"/>
        <end position="57"/>
    </location>
</feature>
<dbReference type="InterPro" id="IPR021333">
    <property type="entry name" value="DUF2946"/>
</dbReference>
<organism evidence="3 4">
    <name type="scientific">Phycisphaera mikurensis (strain NBRC 102666 / KCTC 22515 / FYK2301M01)</name>
    <dbReference type="NCBI Taxonomy" id="1142394"/>
    <lineage>
        <taxon>Bacteria</taxon>
        <taxon>Pseudomonadati</taxon>
        <taxon>Planctomycetota</taxon>
        <taxon>Phycisphaerae</taxon>
        <taxon>Phycisphaerales</taxon>
        <taxon>Phycisphaeraceae</taxon>
        <taxon>Phycisphaera</taxon>
    </lineage>
</organism>
<feature type="region of interest" description="Disordered" evidence="1">
    <location>
        <begin position="105"/>
        <end position="129"/>
    </location>
</feature>
<evidence type="ECO:0000313" key="4">
    <source>
        <dbReference type="Proteomes" id="UP000007881"/>
    </source>
</evidence>
<evidence type="ECO:0000313" key="3">
    <source>
        <dbReference type="EMBL" id="BAM05398.1"/>
    </source>
</evidence>
<keyword evidence="3" id="KW-0614">Plasmid</keyword>
<evidence type="ECO:0000256" key="2">
    <source>
        <dbReference type="SAM" id="SignalP"/>
    </source>
</evidence>
<evidence type="ECO:0008006" key="5">
    <source>
        <dbReference type="Google" id="ProtNLM"/>
    </source>
</evidence>
<dbReference type="AlphaFoldDB" id="I0IJG0"/>
<dbReference type="Proteomes" id="UP000007881">
    <property type="component" value="Plasmid pPSMK1"/>
</dbReference>
<dbReference type="Pfam" id="PF11162">
    <property type="entry name" value="DUF2946"/>
    <property type="match status" value="1"/>
</dbReference>
<accession>I0IJG0</accession>
<protein>
    <recommendedName>
        <fullName evidence="5">Secreted protein</fullName>
    </recommendedName>
</protein>
<reference evidence="3 4" key="1">
    <citation type="submission" date="2012-02" db="EMBL/GenBank/DDBJ databases">
        <title>Complete genome sequence of Phycisphaera mikurensis NBRC 102666.</title>
        <authorList>
            <person name="Ankai A."/>
            <person name="Hosoyama A."/>
            <person name="Terui Y."/>
            <person name="Sekine M."/>
            <person name="Fukai R."/>
            <person name="Kato Y."/>
            <person name="Nakamura S."/>
            <person name="Yamada-Narita S."/>
            <person name="Kawakoshi A."/>
            <person name="Fukunaga Y."/>
            <person name="Yamazaki S."/>
            <person name="Fujita N."/>
        </authorList>
    </citation>
    <scope>NUCLEOTIDE SEQUENCE [LARGE SCALE GENOMIC DNA]</scope>
    <source>
        <strain evidence="4">NBRC 102666 / KCTC 22515 / FYK2301M01</strain>
        <plasmid evidence="3 4">pPSMK1</plasmid>
    </source>
</reference>
<gene>
    <name evidence="3" type="ordered locus">PSMK_p00360</name>
</gene>
<proteinExistence type="predicted"/>
<dbReference type="KEGG" id="phm:PSMK_p00360"/>
<evidence type="ECO:0000256" key="1">
    <source>
        <dbReference type="SAM" id="MobiDB-lite"/>
    </source>
</evidence>
<name>I0IJG0_PHYMF</name>
<dbReference type="EMBL" id="AP012339">
    <property type="protein sequence ID" value="BAM05398.1"/>
    <property type="molecule type" value="Genomic_DNA"/>
</dbReference>